<dbReference type="CDD" id="cd08267">
    <property type="entry name" value="MDR1"/>
    <property type="match status" value="1"/>
</dbReference>
<dbReference type="InterPro" id="IPR020843">
    <property type="entry name" value="ER"/>
</dbReference>
<dbReference type="EMBL" id="BMZE01000002">
    <property type="protein sequence ID" value="GHA20674.1"/>
    <property type="molecule type" value="Genomic_DNA"/>
</dbReference>
<evidence type="ECO:0000313" key="3">
    <source>
        <dbReference type="Proteomes" id="UP000646579"/>
    </source>
</evidence>
<keyword evidence="3" id="KW-1185">Reference proteome</keyword>
<dbReference type="Pfam" id="PF13602">
    <property type="entry name" value="ADH_zinc_N_2"/>
    <property type="match status" value="1"/>
</dbReference>
<gene>
    <name evidence="2" type="ORF">GCM10007989_14750</name>
</gene>
<dbReference type="InterPro" id="IPR011032">
    <property type="entry name" value="GroES-like_sf"/>
</dbReference>
<dbReference type="InterPro" id="IPR052733">
    <property type="entry name" value="Chloroplast_QOR"/>
</dbReference>
<dbReference type="Gene3D" id="3.40.50.720">
    <property type="entry name" value="NAD(P)-binding Rossmann-like Domain"/>
    <property type="match status" value="1"/>
</dbReference>
<evidence type="ECO:0000259" key="1">
    <source>
        <dbReference type="SMART" id="SM00829"/>
    </source>
</evidence>
<accession>A0A918S493</accession>
<dbReference type="Proteomes" id="UP000646579">
    <property type="component" value="Unassembled WGS sequence"/>
</dbReference>
<dbReference type="SMART" id="SM00829">
    <property type="entry name" value="PKS_ER"/>
    <property type="match status" value="1"/>
</dbReference>
<feature type="domain" description="Enoyl reductase (ER)" evidence="1">
    <location>
        <begin position="7"/>
        <end position="317"/>
    </location>
</feature>
<dbReference type="Pfam" id="PF08240">
    <property type="entry name" value="ADH_N"/>
    <property type="match status" value="1"/>
</dbReference>
<dbReference type="AlphaFoldDB" id="A0A918S493"/>
<dbReference type="SUPFAM" id="SSF51735">
    <property type="entry name" value="NAD(P)-binding Rossmann-fold domains"/>
    <property type="match status" value="1"/>
</dbReference>
<evidence type="ECO:0000313" key="2">
    <source>
        <dbReference type="EMBL" id="GHA20674.1"/>
    </source>
</evidence>
<organism evidence="2 3">
    <name type="scientific">Devosia pacifica</name>
    <dbReference type="NCBI Taxonomy" id="1335967"/>
    <lineage>
        <taxon>Bacteria</taxon>
        <taxon>Pseudomonadati</taxon>
        <taxon>Pseudomonadota</taxon>
        <taxon>Alphaproteobacteria</taxon>
        <taxon>Hyphomicrobiales</taxon>
        <taxon>Devosiaceae</taxon>
        <taxon>Devosia</taxon>
    </lineage>
</organism>
<sequence>MHCTSYGPPEVLELREVDKPTPRAGDVVLRVHAATVTLGDCEVRAFKLADWIWLPARLAFGILKPRQPVLGMEIAGVIDSVGADVKRFKPGDRVFGSTGFSMGAYAEFARLPEAASLTAIPEGMSYAEAASIPTGGLNGLHFVRKCQLQPGETILINGAGGAIGMFAVQLAKAAGAQVVAVDKARKHAMLRSLGADHVIDYQAQDYWRGPGRYDAIIDIVGLGPFSQSVAVLNHGGRYVLGNPKTAQMLAAMMENRRKRIRAMFELAGDEVEDLDFLKHQIADGALRVVIDRSFSLEALPEAHRYVEDGDKTGACIIDVSGEAYARE</sequence>
<dbReference type="PANTHER" id="PTHR44013:SF1">
    <property type="entry name" value="ZINC-TYPE ALCOHOL DEHYDROGENASE-LIKE PROTEIN C16A3.02C"/>
    <property type="match status" value="1"/>
</dbReference>
<dbReference type="SUPFAM" id="SSF50129">
    <property type="entry name" value="GroES-like"/>
    <property type="match status" value="1"/>
</dbReference>
<protein>
    <submittedName>
        <fullName evidence="2">Alcohol dehydrogenase</fullName>
    </submittedName>
</protein>
<reference evidence="2" key="1">
    <citation type="journal article" date="2014" name="Int. J. Syst. Evol. Microbiol.">
        <title>Complete genome sequence of Corynebacterium casei LMG S-19264T (=DSM 44701T), isolated from a smear-ripened cheese.</title>
        <authorList>
            <consortium name="US DOE Joint Genome Institute (JGI-PGF)"/>
            <person name="Walter F."/>
            <person name="Albersmeier A."/>
            <person name="Kalinowski J."/>
            <person name="Ruckert C."/>
        </authorList>
    </citation>
    <scope>NUCLEOTIDE SEQUENCE</scope>
    <source>
        <strain evidence="2">KCTC 32437</strain>
    </source>
</reference>
<dbReference type="InterPro" id="IPR036291">
    <property type="entry name" value="NAD(P)-bd_dom_sf"/>
</dbReference>
<comment type="caution">
    <text evidence="2">The sequence shown here is derived from an EMBL/GenBank/DDBJ whole genome shotgun (WGS) entry which is preliminary data.</text>
</comment>
<name>A0A918S493_9HYPH</name>
<dbReference type="Gene3D" id="3.90.180.10">
    <property type="entry name" value="Medium-chain alcohol dehydrogenases, catalytic domain"/>
    <property type="match status" value="1"/>
</dbReference>
<reference evidence="2" key="2">
    <citation type="submission" date="2020-09" db="EMBL/GenBank/DDBJ databases">
        <authorList>
            <person name="Sun Q."/>
            <person name="Kim S."/>
        </authorList>
    </citation>
    <scope>NUCLEOTIDE SEQUENCE</scope>
    <source>
        <strain evidence="2">KCTC 32437</strain>
    </source>
</reference>
<proteinExistence type="predicted"/>
<dbReference type="GO" id="GO:0016491">
    <property type="term" value="F:oxidoreductase activity"/>
    <property type="evidence" value="ECO:0007669"/>
    <property type="project" value="InterPro"/>
</dbReference>
<dbReference type="InterPro" id="IPR013154">
    <property type="entry name" value="ADH-like_N"/>
</dbReference>
<dbReference type="PANTHER" id="PTHR44013">
    <property type="entry name" value="ZINC-TYPE ALCOHOL DEHYDROGENASE-LIKE PROTEIN C16A3.02C"/>
    <property type="match status" value="1"/>
</dbReference>